<reference evidence="2" key="1">
    <citation type="submission" date="2022-11" db="UniProtKB">
        <authorList>
            <consortium name="WormBaseParasite"/>
        </authorList>
    </citation>
    <scope>IDENTIFICATION</scope>
</reference>
<evidence type="ECO:0000313" key="1">
    <source>
        <dbReference type="Proteomes" id="UP000887576"/>
    </source>
</evidence>
<organism evidence="1 2">
    <name type="scientific">Panagrolaimus sp. JU765</name>
    <dbReference type="NCBI Taxonomy" id="591449"/>
    <lineage>
        <taxon>Eukaryota</taxon>
        <taxon>Metazoa</taxon>
        <taxon>Ecdysozoa</taxon>
        <taxon>Nematoda</taxon>
        <taxon>Chromadorea</taxon>
        <taxon>Rhabditida</taxon>
        <taxon>Tylenchina</taxon>
        <taxon>Panagrolaimomorpha</taxon>
        <taxon>Panagrolaimoidea</taxon>
        <taxon>Panagrolaimidae</taxon>
        <taxon>Panagrolaimus</taxon>
    </lineage>
</organism>
<dbReference type="WBParaSite" id="JU765_v2.g229.t1">
    <property type="protein sequence ID" value="JU765_v2.g229.t1"/>
    <property type="gene ID" value="JU765_v2.g229"/>
</dbReference>
<proteinExistence type="predicted"/>
<protein>
    <submittedName>
        <fullName evidence="2">Protein kinase domain-containing protein</fullName>
    </submittedName>
</protein>
<dbReference type="Proteomes" id="UP000887576">
    <property type="component" value="Unplaced"/>
</dbReference>
<sequence>MGARCSRRTSSPSQTQLSDFSLVRSIGRGAFGKVCIVLHRGMKKHYALKYMAKRRLVQKSVAHNVLRELEMLKELSHPFIVNLWFTFQDDRYIYMVSDLLLGGDLRFHLNDQGRFSETMTKLYLCEIALALEYLHSKNIIHRDVKPENILLDDQGHAHLTDFNLATKLEENSLATSFTGTRAYMAPEILQTSLGLSSGYDHRIDWYSLGICLYEFLRGRRPFEYPSSYSTPQVLHLLSENTLSLPAHWSSDLIAFTGFLLNADPNRRVKNLDEFRHHIYMKRINFEDVLARKTAPLFIPKADKLNCDPTYELEERIVESSPLHRHHQRRHIQRPGDEQIEEIINELTNSFKNYNRFRCESLNENHVVPKIQSNNIVVESITNQSTSSEYAL</sequence>
<name>A0AC34R0K0_9BILA</name>
<accession>A0AC34R0K0</accession>
<evidence type="ECO:0000313" key="2">
    <source>
        <dbReference type="WBParaSite" id="JU765_v2.g229.t1"/>
    </source>
</evidence>